<keyword evidence="3" id="KW-1185">Reference proteome</keyword>
<dbReference type="AlphaFoldDB" id="A0A2N5VKD5"/>
<sequence>MPSIHGLGHLSPDREQQHSKPVQEHQSSEGYQRLPISTSDSPESYIVTRPFLQNYEKSIFQSLLQLAATKPMLPMDLRELLVDGHLKPSGLFCVHWTKPSCFAARNRKLLVGIIQRRSAKFDSAVFHQTTPLFSWFKPLVYPSPSSLLTELLVLYITVAHSRSKKDLFLEGLPRATYLEERKKLPDSLSNQQIASVYSTAAAADTASPPLIPPLPPLIPPLPPLIPLPHWHTKELSGPIFPMKRNNKPLPETSCESSYHTLSSKLDWTKQSPPPQPVNSIAFSALNFASHEAPLYTSIIWIPNRNQADNQPQTRSPNEQSKPQPSSPSGVQQPFQRLQTSETPPLRVIAA</sequence>
<reference evidence="2 3" key="1">
    <citation type="submission" date="2017-11" db="EMBL/GenBank/DDBJ databases">
        <title>De novo assembly and phasing of dikaryotic genomes from two isolates of Puccinia coronata f. sp. avenae, the causal agent of oat crown rust.</title>
        <authorList>
            <person name="Miller M.E."/>
            <person name="Zhang Y."/>
            <person name="Omidvar V."/>
            <person name="Sperschneider J."/>
            <person name="Schwessinger B."/>
            <person name="Raley C."/>
            <person name="Palmer J.M."/>
            <person name="Garnica D."/>
            <person name="Upadhyaya N."/>
            <person name="Rathjen J."/>
            <person name="Taylor J.M."/>
            <person name="Park R.F."/>
            <person name="Dodds P.N."/>
            <person name="Hirsch C.D."/>
            <person name="Kianian S.F."/>
            <person name="Figueroa M."/>
        </authorList>
    </citation>
    <scope>NUCLEOTIDE SEQUENCE [LARGE SCALE GENOMIC DNA]</scope>
    <source>
        <strain evidence="2">12NC29</strain>
    </source>
</reference>
<proteinExistence type="predicted"/>
<accession>A0A2N5VKD5</accession>
<feature type="region of interest" description="Disordered" evidence="1">
    <location>
        <begin position="1"/>
        <end position="38"/>
    </location>
</feature>
<name>A0A2N5VKD5_9BASI</name>
<evidence type="ECO:0000256" key="1">
    <source>
        <dbReference type="SAM" id="MobiDB-lite"/>
    </source>
</evidence>
<dbReference type="EMBL" id="PGCJ01000090">
    <property type="protein sequence ID" value="PLW50396.1"/>
    <property type="molecule type" value="Genomic_DNA"/>
</dbReference>
<dbReference type="Proteomes" id="UP000235388">
    <property type="component" value="Unassembled WGS sequence"/>
</dbReference>
<organism evidence="2 3">
    <name type="scientific">Puccinia coronata f. sp. avenae</name>
    <dbReference type="NCBI Taxonomy" id="200324"/>
    <lineage>
        <taxon>Eukaryota</taxon>
        <taxon>Fungi</taxon>
        <taxon>Dikarya</taxon>
        <taxon>Basidiomycota</taxon>
        <taxon>Pucciniomycotina</taxon>
        <taxon>Pucciniomycetes</taxon>
        <taxon>Pucciniales</taxon>
        <taxon>Pucciniaceae</taxon>
        <taxon>Puccinia</taxon>
    </lineage>
</organism>
<gene>
    <name evidence="2" type="ORF">PCANC_07573</name>
</gene>
<feature type="compositionally biased region" description="Low complexity" evidence="1">
    <location>
        <begin position="315"/>
        <end position="335"/>
    </location>
</feature>
<protein>
    <submittedName>
        <fullName evidence="2">Uncharacterized protein</fullName>
    </submittedName>
</protein>
<evidence type="ECO:0000313" key="2">
    <source>
        <dbReference type="EMBL" id="PLW50396.1"/>
    </source>
</evidence>
<feature type="compositionally biased region" description="Basic and acidic residues" evidence="1">
    <location>
        <begin position="11"/>
        <end position="27"/>
    </location>
</feature>
<feature type="compositionally biased region" description="Polar residues" evidence="1">
    <location>
        <begin position="28"/>
        <end position="38"/>
    </location>
</feature>
<evidence type="ECO:0000313" key="3">
    <source>
        <dbReference type="Proteomes" id="UP000235388"/>
    </source>
</evidence>
<comment type="caution">
    <text evidence="2">The sequence shown here is derived from an EMBL/GenBank/DDBJ whole genome shotgun (WGS) entry which is preliminary data.</text>
</comment>
<feature type="region of interest" description="Disordered" evidence="1">
    <location>
        <begin position="306"/>
        <end position="350"/>
    </location>
</feature>